<dbReference type="EC" id="3.5.4.12" evidence="7"/>
<proteinExistence type="inferred from homology"/>
<dbReference type="InterPro" id="IPR015517">
    <property type="entry name" value="dCMP_deaminase-rel"/>
</dbReference>
<evidence type="ECO:0000259" key="6">
    <source>
        <dbReference type="PROSITE" id="PS51747"/>
    </source>
</evidence>
<dbReference type="Pfam" id="PF00383">
    <property type="entry name" value="dCMP_cyt_deam_1"/>
    <property type="match status" value="1"/>
</dbReference>
<dbReference type="InterPro" id="IPR016193">
    <property type="entry name" value="Cytidine_deaminase-like"/>
</dbReference>
<evidence type="ECO:0000256" key="5">
    <source>
        <dbReference type="ARBA" id="ARBA00022833"/>
    </source>
</evidence>
<feature type="domain" description="CMP/dCMP-type deaminase" evidence="6">
    <location>
        <begin position="16"/>
        <end position="160"/>
    </location>
</feature>
<dbReference type="Gene3D" id="3.40.140.10">
    <property type="entry name" value="Cytidine Deaminase, domain 2"/>
    <property type="match status" value="1"/>
</dbReference>
<dbReference type="GO" id="GO:0006220">
    <property type="term" value="P:pyrimidine nucleotide metabolic process"/>
    <property type="evidence" value="ECO:0007669"/>
    <property type="project" value="InterPro"/>
</dbReference>
<accession>A0A3B1CSD1</accession>
<dbReference type="PROSITE" id="PS51747">
    <property type="entry name" value="CYT_DCMP_DEAMINASES_2"/>
    <property type="match status" value="1"/>
</dbReference>
<dbReference type="PANTHER" id="PTHR11086:SF18">
    <property type="entry name" value="DEOXYCYTIDYLATE DEAMINASE"/>
    <property type="match status" value="1"/>
</dbReference>
<evidence type="ECO:0000256" key="3">
    <source>
        <dbReference type="ARBA" id="ARBA00022723"/>
    </source>
</evidence>
<dbReference type="AlphaFoldDB" id="A0A3B1CSD1"/>
<dbReference type="CDD" id="cd01286">
    <property type="entry name" value="deoxycytidylate_deaminase"/>
    <property type="match status" value="1"/>
</dbReference>
<keyword evidence="3" id="KW-0479">Metal-binding</keyword>
<evidence type="ECO:0000313" key="7">
    <source>
        <dbReference type="EMBL" id="VAX33516.1"/>
    </source>
</evidence>
<comment type="cofactor">
    <cofactor evidence="1">
        <name>Zn(2+)</name>
        <dbReference type="ChEBI" id="CHEBI:29105"/>
    </cofactor>
</comment>
<protein>
    <submittedName>
        <fullName evidence="7">dCMP deaminase @ Late competence protein ComEB</fullName>
        <ecNumber evidence="7">3.5.4.12</ecNumber>
    </submittedName>
</protein>
<dbReference type="GO" id="GO:0004132">
    <property type="term" value="F:dCMP deaminase activity"/>
    <property type="evidence" value="ECO:0007669"/>
    <property type="project" value="UniProtKB-EC"/>
</dbReference>
<dbReference type="InterPro" id="IPR016192">
    <property type="entry name" value="APOBEC/CMP_deaminase_Zn-bd"/>
</dbReference>
<dbReference type="PIRSF" id="PIRSF006019">
    <property type="entry name" value="dCMP_deaminase"/>
    <property type="match status" value="1"/>
</dbReference>
<dbReference type="InterPro" id="IPR035105">
    <property type="entry name" value="Deoxycytidylate_deaminase_dom"/>
</dbReference>
<evidence type="ECO:0000256" key="4">
    <source>
        <dbReference type="ARBA" id="ARBA00022801"/>
    </source>
</evidence>
<reference evidence="7" key="1">
    <citation type="submission" date="2018-06" db="EMBL/GenBank/DDBJ databases">
        <authorList>
            <person name="Zhirakovskaya E."/>
        </authorList>
    </citation>
    <scope>NUCLEOTIDE SEQUENCE</scope>
</reference>
<keyword evidence="4 7" id="KW-0378">Hydrolase</keyword>
<dbReference type="SUPFAM" id="SSF53927">
    <property type="entry name" value="Cytidine deaminase-like"/>
    <property type="match status" value="1"/>
</dbReference>
<dbReference type="GO" id="GO:0005737">
    <property type="term" value="C:cytoplasm"/>
    <property type="evidence" value="ECO:0007669"/>
    <property type="project" value="TreeGrafter"/>
</dbReference>
<dbReference type="InterPro" id="IPR002125">
    <property type="entry name" value="CMP_dCMP_dom"/>
</dbReference>
<dbReference type="InterPro" id="IPR016473">
    <property type="entry name" value="dCMP_deaminase"/>
</dbReference>
<evidence type="ECO:0000256" key="1">
    <source>
        <dbReference type="ARBA" id="ARBA00001947"/>
    </source>
</evidence>
<comment type="similarity">
    <text evidence="2">Belongs to the cytidine and deoxycytidylate deaminase family.</text>
</comment>
<gene>
    <name evidence="7" type="ORF">MNBD_NITROSPIRAE03-972</name>
</gene>
<dbReference type="EMBL" id="UOGI01000181">
    <property type="protein sequence ID" value="VAX33516.1"/>
    <property type="molecule type" value="Genomic_DNA"/>
</dbReference>
<organism evidence="7">
    <name type="scientific">hydrothermal vent metagenome</name>
    <dbReference type="NCBI Taxonomy" id="652676"/>
    <lineage>
        <taxon>unclassified sequences</taxon>
        <taxon>metagenomes</taxon>
        <taxon>ecological metagenomes</taxon>
    </lineage>
</organism>
<keyword evidence="5" id="KW-0862">Zinc</keyword>
<evidence type="ECO:0000256" key="2">
    <source>
        <dbReference type="ARBA" id="ARBA00006576"/>
    </source>
</evidence>
<dbReference type="PROSITE" id="PS00903">
    <property type="entry name" value="CYT_DCMP_DEAMINASES_1"/>
    <property type="match status" value="1"/>
</dbReference>
<dbReference type="GO" id="GO:0008270">
    <property type="term" value="F:zinc ion binding"/>
    <property type="evidence" value="ECO:0007669"/>
    <property type="project" value="InterPro"/>
</dbReference>
<dbReference type="PANTHER" id="PTHR11086">
    <property type="entry name" value="DEOXYCYTIDYLATE DEAMINASE-RELATED"/>
    <property type="match status" value="1"/>
</dbReference>
<name>A0A3B1CSD1_9ZZZZ</name>
<sequence>MSSGGNGKNEPRDRPSWDEYFLEIARVVSTRSTCLRRRYGAVIVKDNVIVSTGYNGAPRGAANCIDSGVCRRKELNVPAGERYELCVAVHAEQNAIVNAPPERMKGSTIYIAGFEDDNTFAEGKPCLLCRRMILNAQVEEVIYLKKDGEIERVKDARDLDIPLEL</sequence>